<feature type="transmembrane region" description="Helical" evidence="1">
    <location>
        <begin position="284"/>
        <end position="301"/>
    </location>
</feature>
<feature type="transmembrane region" description="Helical" evidence="1">
    <location>
        <begin position="167"/>
        <end position="196"/>
    </location>
</feature>
<evidence type="ECO:0008006" key="4">
    <source>
        <dbReference type="Google" id="ProtNLM"/>
    </source>
</evidence>
<feature type="transmembrane region" description="Helical" evidence="1">
    <location>
        <begin position="203"/>
        <end position="223"/>
    </location>
</feature>
<dbReference type="EMBL" id="FNZH01000003">
    <property type="protein sequence ID" value="SEJ32621.1"/>
    <property type="molecule type" value="Genomic_DNA"/>
</dbReference>
<keyword evidence="3" id="KW-1185">Reference proteome</keyword>
<dbReference type="STRING" id="1416801.SAMN05192553_103266"/>
<evidence type="ECO:0000256" key="1">
    <source>
        <dbReference type="SAM" id="Phobius"/>
    </source>
</evidence>
<keyword evidence="1" id="KW-0812">Transmembrane</keyword>
<proteinExistence type="predicted"/>
<evidence type="ECO:0000313" key="3">
    <source>
        <dbReference type="Proteomes" id="UP000199403"/>
    </source>
</evidence>
<feature type="transmembrane region" description="Helical" evidence="1">
    <location>
        <begin position="118"/>
        <end position="147"/>
    </location>
</feature>
<feature type="transmembrane region" description="Helical" evidence="1">
    <location>
        <begin position="251"/>
        <end position="272"/>
    </location>
</feature>
<feature type="transmembrane region" description="Helical" evidence="1">
    <location>
        <begin position="12"/>
        <end position="30"/>
    </location>
</feature>
<keyword evidence="1" id="KW-0472">Membrane</keyword>
<gene>
    <name evidence="2" type="ORF">SAMN05192553_103266</name>
</gene>
<name>A0A1H6XUB5_9BACT</name>
<feature type="transmembrane region" description="Helical" evidence="1">
    <location>
        <begin position="307"/>
        <end position="326"/>
    </location>
</feature>
<reference evidence="3" key="1">
    <citation type="submission" date="2016-10" db="EMBL/GenBank/DDBJ databases">
        <authorList>
            <person name="Varghese N."/>
            <person name="Submissions S."/>
        </authorList>
    </citation>
    <scope>NUCLEOTIDE SEQUENCE [LARGE SCALE GENOMIC DNA]</scope>
    <source>
        <strain evidence="3">IBRC-M 10761</strain>
    </source>
</reference>
<evidence type="ECO:0000313" key="2">
    <source>
        <dbReference type="EMBL" id="SEJ32621.1"/>
    </source>
</evidence>
<protein>
    <recommendedName>
        <fullName evidence="4">Dolichyl-phosphate-mannose-protein mannosyltransferase</fullName>
    </recommendedName>
</protein>
<feature type="transmembrane region" description="Helical" evidence="1">
    <location>
        <begin position="338"/>
        <end position="354"/>
    </location>
</feature>
<feature type="transmembrane region" description="Helical" evidence="1">
    <location>
        <begin position="80"/>
        <end position="98"/>
    </location>
</feature>
<dbReference type="AlphaFoldDB" id="A0A1H6XUB5"/>
<keyword evidence="1" id="KW-1133">Transmembrane helix</keyword>
<sequence>MLEFFKINDPLRMVGIIFLLLLFRIPYSFIDIPLTQPELLWQMLGERTAAGNLPYVDTLDGTGPFSVVIYWFNELLTGNSLLSFRIIAFVLLISQIYFTNELFIKINAYEENNYLPALIMAITFQLSFDFMTLSPALMGSLFLMLAMGHLLSQTTINANPVPSVLLMGFWGGVAFCFHFPYLVFLPFLLLTGLFIIGISFQQLCLLLTAYLLPMSLCMVYYFLRDGLSEFIELYLLLGFKVPPVYHVNTNWLLVIFSLPLFLALIGYINNSLQHRMNVTQQKQNQLMLVFLLVNLGSFFLLDRVSPFQFVMLIPPLVYFISHLLSLGKKRSTQQGMTYGYLLLIPLIGYGWVFYQSHTPAFDSYAARSMETTQTDGDIKVMVLGENLDRYSRTGLGNPYLNFRLTRQYFEEMDPMDRKMKFYNDLRKASPDLIIDVDTTYASWASGIPALDQLYRRNGQLLQRTE</sequence>
<dbReference type="Proteomes" id="UP000199403">
    <property type="component" value="Unassembled WGS sequence"/>
</dbReference>
<organism evidence="2 3">
    <name type="scientific">Cyclobacterium xiamenense</name>
    <dbReference type="NCBI Taxonomy" id="1297121"/>
    <lineage>
        <taxon>Bacteria</taxon>
        <taxon>Pseudomonadati</taxon>
        <taxon>Bacteroidota</taxon>
        <taxon>Cytophagia</taxon>
        <taxon>Cytophagales</taxon>
        <taxon>Cyclobacteriaceae</taxon>
        <taxon>Cyclobacterium</taxon>
    </lineage>
</organism>
<accession>A0A1H6XUB5</accession>